<accession>A0A4Y2KIX0</accession>
<reference evidence="1 2" key="1">
    <citation type="journal article" date="2019" name="Sci. Rep.">
        <title>Orb-weaving spider Araneus ventricosus genome elucidates the spidroin gene catalogue.</title>
        <authorList>
            <person name="Kono N."/>
            <person name="Nakamura H."/>
            <person name="Ohtoshi R."/>
            <person name="Moran D.A.P."/>
            <person name="Shinohara A."/>
            <person name="Yoshida Y."/>
            <person name="Fujiwara M."/>
            <person name="Mori M."/>
            <person name="Tomita M."/>
            <person name="Arakawa K."/>
        </authorList>
    </citation>
    <scope>NUCLEOTIDE SEQUENCE [LARGE SCALE GENOMIC DNA]</scope>
</reference>
<dbReference type="PANTHER" id="PTHR33395:SF22">
    <property type="entry name" value="REVERSE TRANSCRIPTASE DOMAIN-CONTAINING PROTEIN"/>
    <property type="match status" value="1"/>
</dbReference>
<dbReference type="PANTHER" id="PTHR33395">
    <property type="entry name" value="TRANSCRIPTASE, PUTATIVE-RELATED-RELATED"/>
    <property type="match status" value="1"/>
</dbReference>
<keyword evidence="2" id="KW-1185">Reference proteome</keyword>
<gene>
    <name evidence="1" type="ORF">AVEN_20696_1</name>
</gene>
<sequence length="101" mass="11693">MFSPQCWETAVVDPIPKPYQNLDLPQNYRPISLLSSLCKVYESVLLKCLNQFLDNNNIIISEQFGVRKIFPPATSYQLLRVTELIFDSLRSSKPQAHSFWT</sequence>
<dbReference type="GO" id="GO:0007508">
    <property type="term" value="P:larval heart development"/>
    <property type="evidence" value="ECO:0007669"/>
    <property type="project" value="TreeGrafter"/>
</dbReference>
<evidence type="ECO:0000313" key="1">
    <source>
        <dbReference type="EMBL" id="GBN01497.1"/>
    </source>
</evidence>
<comment type="caution">
    <text evidence="1">The sequence shown here is derived from an EMBL/GenBank/DDBJ whole genome shotgun (WGS) entry which is preliminary data.</text>
</comment>
<evidence type="ECO:0000313" key="2">
    <source>
        <dbReference type="Proteomes" id="UP000499080"/>
    </source>
</evidence>
<dbReference type="EMBL" id="BGPR01004623">
    <property type="protein sequence ID" value="GBN01497.1"/>
    <property type="molecule type" value="Genomic_DNA"/>
</dbReference>
<dbReference type="GO" id="GO:0061343">
    <property type="term" value="P:cell adhesion involved in heart morphogenesis"/>
    <property type="evidence" value="ECO:0007669"/>
    <property type="project" value="TreeGrafter"/>
</dbReference>
<proteinExistence type="predicted"/>
<dbReference type="OrthoDB" id="407509at2759"/>
<organism evidence="1 2">
    <name type="scientific">Araneus ventricosus</name>
    <name type="common">Orbweaver spider</name>
    <name type="synonym">Epeira ventricosa</name>
    <dbReference type="NCBI Taxonomy" id="182803"/>
    <lineage>
        <taxon>Eukaryota</taxon>
        <taxon>Metazoa</taxon>
        <taxon>Ecdysozoa</taxon>
        <taxon>Arthropoda</taxon>
        <taxon>Chelicerata</taxon>
        <taxon>Arachnida</taxon>
        <taxon>Araneae</taxon>
        <taxon>Araneomorphae</taxon>
        <taxon>Entelegynae</taxon>
        <taxon>Araneoidea</taxon>
        <taxon>Araneidae</taxon>
        <taxon>Araneus</taxon>
    </lineage>
</organism>
<name>A0A4Y2KIX0_ARAVE</name>
<dbReference type="Proteomes" id="UP000499080">
    <property type="component" value="Unassembled WGS sequence"/>
</dbReference>
<dbReference type="GO" id="GO:0031012">
    <property type="term" value="C:extracellular matrix"/>
    <property type="evidence" value="ECO:0007669"/>
    <property type="project" value="TreeGrafter"/>
</dbReference>
<protein>
    <submittedName>
        <fullName evidence="1">Uncharacterized protein</fullName>
    </submittedName>
</protein>
<dbReference type="AlphaFoldDB" id="A0A4Y2KIX0"/>